<feature type="domain" description="Pyridoxamine 5'-phosphate oxidase N-terminal" evidence="1">
    <location>
        <begin position="35"/>
        <end position="154"/>
    </location>
</feature>
<organism evidence="2 3">
    <name type="scientific">Actinokineospora diospyrosa</name>
    <dbReference type="NCBI Taxonomy" id="103728"/>
    <lineage>
        <taxon>Bacteria</taxon>
        <taxon>Bacillati</taxon>
        <taxon>Actinomycetota</taxon>
        <taxon>Actinomycetes</taxon>
        <taxon>Pseudonocardiales</taxon>
        <taxon>Pseudonocardiaceae</taxon>
        <taxon>Actinokineospora</taxon>
    </lineage>
</organism>
<evidence type="ECO:0000313" key="2">
    <source>
        <dbReference type="EMBL" id="MCP2270729.1"/>
    </source>
</evidence>
<dbReference type="InterPro" id="IPR011576">
    <property type="entry name" value="Pyridox_Oxase_N"/>
</dbReference>
<dbReference type="InterPro" id="IPR012349">
    <property type="entry name" value="Split_barrel_FMN-bd"/>
</dbReference>
<dbReference type="NCBIfam" id="TIGR04025">
    <property type="entry name" value="PPOX_FMN_DR2398"/>
    <property type="match status" value="1"/>
</dbReference>
<evidence type="ECO:0000313" key="3">
    <source>
        <dbReference type="Proteomes" id="UP001205185"/>
    </source>
</evidence>
<dbReference type="PANTHER" id="PTHR42815">
    <property type="entry name" value="FAD-BINDING, PUTATIVE (AFU_ORTHOLOGUE AFUA_6G07600)-RELATED"/>
    <property type="match status" value="1"/>
</dbReference>
<dbReference type="InterPro" id="IPR024029">
    <property type="entry name" value="Pyridox_Oxase_FMN-dep"/>
</dbReference>
<dbReference type="Pfam" id="PF01243">
    <property type="entry name" value="PNPOx_N"/>
    <property type="match status" value="1"/>
</dbReference>
<reference evidence="2 3" key="1">
    <citation type="submission" date="2022-06" db="EMBL/GenBank/DDBJ databases">
        <title>Genomic Encyclopedia of Archaeal and Bacterial Type Strains, Phase II (KMG-II): from individual species to whole genera.</title>
        <authorList>
            <person name="Goeker M."/>
        </authorList>
    </citation>
    <scope>NUCLEOTIDE SEQUENCE [LARGE SCALE GENOMIC DNA]</scope>
    <source>
        <strain evidence="2 3">DSM 44255</strain>
    </source>
</reference>
<keyword evidence="3" id="KW-1185">Reference proteome</keyword>
<dbReference type="RefSeq" id="WP_253887669.1">
    <property type="nucleotide sequence ID" value="NZ_BAAAVB010000009.1"/>
</dbReference>
<proteinExistence type="predicted"/>
<gene>
    <name evidence="2" type="ORF">LV75_003230</name>
</gene>
<dbReference type="EMBL" id="JAMTCO010000007">
    <property type="protein sequence ID" value="MCP2270729.1"/>
    <property type="molecule type" value="Genomic_DNA"/>
</dbReference>
<name>A0ABT1IDM7_9PSEU</name>
<dbReference type="SUPFAM" id="SSF50475">
    <property type="entry name" value="FMN-binding split barrel"/>
    <property type="match status" value="1"/>
</dbReference>
<dbReference type="Proteomes" id="UP001205185">
    <property type="component" value="Unassembled WGS sequence"/>
</dbReference>
<dbReference type="Gene3D" id="2.30.110.10">
    <property type="entry name" value="Electron Transport, Fmn-binding Protein, Chain A"/>
    <property type="match status" value="1"/>
</dbReference>
<dbReference type="PANTHER" id="PTHR42815:SF2">
    <property type="entry name" value="FAD-BINDING, PUTATIVE (AFU_ORTHOLOGUE AFUA_6G07600)-RELATED"/>
    <property type="match status" value="1"/>
</dbReference>
<comment type="caution">
    <text evidence="2">The sequence shown here is derived from an EMBL/GenBank/DDBJ whole genome shotgun (WGS) entry which is preliminary data.</text>
</comment>
<accession>A0ABT1IDM7</accession>
<sequence>MDYFAGAIADEAGLRELYAAPPQRAWDKVVGGMDALAREFVACAPIVFVGSYGADGRCDVTPRGGPPGFVGVAGDGTVLIPDATGNKRIDTFRNVVATGRVGLVFVIPGRGQTLRVNGRACVTARAEVLDGLTAVGKPPVAALVVAPDEVFTHCPKAFVRSHLWEPHTWPDEAAQPDPAELAHGHLGDPALTVAEVRQSQVDSLLYRLD</sequence>
<evidence type="ECO:0000259" key="1">
    <source>
        <dbReference type="Pfam" id="PF01243"/>
    </source>
</evidence>
<protein>
    <recommendedName>
        <fullName evidence="1">Pyridoxamine 5'-phosphate oxidase N-terminal domain-containing protein</fullName>
    </recommendedName>
</protein>